<comment type="caution">
    <text evidence="1">The sequence shown here is derived from an EMBL/GenBank/DDBJ whole genome shotgun (WGS) entry which is preliminary data.</text>
</comment>
<protein>
    <submittedName>
        <fullName evidence="1">Uncharacterized protein</fullName>
    </submittedName>
</protein>
<evidence type="ECO:0000313" key="2">
    <source>
        <dbReference type="Proteomes" id="UP000234323"/>
    </source>
</evidence>
<dbReference type="VEuPathDB" id="FungiDB:RhiirA1_462302"/>
<dbReference type="AlphaFoldDB" id="A0A2I1FZC2"/>
<proteinExistence type="predicted"/>
<gene>
    <name evidence="1" type="ORF">RhiirA4_452932</name>
</gene>
<name>A0A2I1FZC2_9GLOM</name>
<keyword evidence="2" id="KW-1185">Reference proteome</keyword>
<reference evidence="1 2" key="1">
    <citation type="submission" date="2015-10" db="EMBL/GenBank/DDBJ databases">
        <title>Genome analyses suggest a sexual origin of heterokaryosis in a supposedly ancient asexual fungus.</title>
        <authorList>
            <person name="Ropars J."/>
            <person name="Sedzielewska K."/>
            <person name="Noel J."/>
            <person name="Charron P."/>
            <person name="Farinelli L."/>
            <person name="Marton T."/>
            <person name="Kruger M."/>
            <person name="Pelin A."/>
            <person name="Brachmann A."/>
            <person name="Corradi N."/>
        </authorList>
    </citation>
    <scope>NUCLEOTIDE SEQUENCE [LARGE SCALE GENOMIC DNA]</scope>
    <source>
        <strain evidence="1 2">A4</strain>
    </source>
</reference>
<dbReference type="Proteomes" id="UP000234323">
    <property type="component" value="Unassembled WGS sequence"/>
</dbReference>
<evidence type="ECO:0000313" key="1">
    <source>
        <dbReference type="EMBL" id="PKY39696.1"/>
    </source>
</evidence>
<organism evidence="1 2">
    <name type="scientific">Rhizophagus irregularis</name>
    <dbReference type="NCBI Taxonomy" id="588596"/>
    <lineage>
        <taxon>Eukaryota</taxon>
        <taxon>Fungi</taxon>
        <taxon>Fungi incertae sedis</taxon>
        <taxon>Mucoromycota</taxon>
        <taxon>Glomeromycotina</taxon>
        <taxon>Glomeromycetes</taxon>
        <taxon>Glomerales</taxon>
        <taxon>Glomeraceae</taxon>
        <taxon>Rhizophagus</taxon>
    </lineage>
</organism>
<sequence>MRGNVEFGIRYQGYFSMIVVFKAWWTKCNPQYLSLLTRIALRQESERLDAGNNYAIGETDSEGSDPSSD</sequence>
<accession>A0A2I1FZC2</accession>
<dbReference type="EMBL" id="LLXI01000072">
    <property type="protein sequence ID" value="PKY39696.1"/>
    <property type="molecule type" value="Genomic_DNA"/>
</dbReference>